<evidence type="ECO:0000313" key="6">
    <source>
        <dbReference type="Proteomes" id="UP000196027"/>
    </source>
</evidence>
<feature type="domain" description="FAD dependent oxidoreductase" evidence="4">
    <location>
        <begin position="4"/>
        <end position="331"/>
    </location>
</feature>
<dbReference type="PANTHER" id="PTHR13847:SF289">
    <property type="entry name" value="GLYCINE OXIDASE"/>
    <property type="match status" value="1"/>
</dbReference>
<evidence type="ECO:0000256" key="3">
    <source>
        <dbReference type="ARBA" id="ARBA00023002"/>
    </source>
</evidence>
<dbReference type="GO" id="GO:0009229">
    <property type="term" value="P:thiamine diphosphate biosynthetic process"/>
    <property type="evidence" value="ECO:0007669"/>
    <property type="project" value="UniProtKB-UniPathway"/>
</dbReference>
<name>A0A1Y0I566_9GAMM</name>
<dbReference type="KEGG" id="ome:OLMES_0834"/>
<comment type="pathway">
    <text evidence="1">Cofactor biosynthesis; thiamine diphosphate biosynthesis.</text>
</comment>
<proteinExistence type="predicted"/>
<evidence type="ECO:0000256" key="2">
    <source>
        <dbReference type="ARBA" id="ARBA00022977"/>
    </source>
</evidence>
<evidence type="ECO:0000313" key="5">
    <source>
        <dbReference type="EMBL" id="ARU54926.1"/>
    </source>
</evidence>
<dbReference type="GO" id="GO:0050660">
    <property type="term" value="F:flavin adenine dinucleotide binding"/>
    <property type="evidence" value="ECO:0007669"/>
    <property type="project" value="InterPro"/>
</dbReference>
<dbReference type="GO" id="GO:0005737">
    <property type="term" value="C:cytoplasm"/>
    <property type="evidence" value="ECO:0007669"/>
    <property type="project" value="TreeGrafter"/>
</dbReference>
<dbReference type="GO" id="GO:0009228">
    <property type="term" value="P:thiamine biosynthetic process"/>
    <property type="evidence" value="ECO:0007669"/>
    <property type="project" value="UniProtKB-KW"/>
</dbReference>
<reference evidence="5 6" key="1">
    <citation type="submission" date="2017-05" db="EMBL/GenBank/DDBJ databases">
        <title>Genomic insights into alkan degradation activity of Oleiphilus messinensis.</title>
        <authorList>
            <person name="Kozyavkin S.A."/>
            <person name="Slesarev A.I."/>
            <person name="Golyshin P.N."/>
            <person name="Korzhenkov A."/>
            <person name="Golyshina O.N."/>
            <person name="Toshchakov S.V."/>
        </authorList>
    </citation>
    <scope>NUCLEOTIDE SEQUENCE [LARGE SCALE GENOMIC DNA]</scope>
    <source>
        <strain evidence="5 6">ME102</strain>
    </source>
</reference>
<dbReference type="PANTHER" id="PTHR13847">
    <property type="entry name" value="SARCOSINE DEHYDROGENASE-RELATED"/>
    <property type="match status" value="1"/>
</dbReference>
<dbReference type="Gene3D" id="3.30.9.10">
    <property type="entry name" value="D-Amino Acid Oxidase, subunit A, domain 2"/>
    <property type="match status" value="1"/>
</dbReference>
<dbReference type="InterPro" id="IPR006076">
    <property type="entry name" value="FAD-dep_OxRdtase"/>
</dbReference>
<keyword evidence="3" id="KW-0560">Oxidoreductase</keyword>
<dbReference type="NCBIfam" id="TIGR02352">
    <property type="entry name" value="thiamin_ThiO"/>
    <property type="match status" value="1"/>
</dbReference>
<gene>
    <name evidence="5" type="ORF">OLMES_0834</name>
</gene>
<protein>
    <submittedName>
        <fullName evidence="5">Putative D-amino acid oxidase</fullName>
    </submittedName>
</protein>
<dbReference type="EMBL" id="CP021425">
    <property type="protein sequence ID" value="ARU54926.1"/>
    <property type="molecule type" value="Genomic_DNA"/>
</dbReference>
<dbReference type="AlphaFoldDB" id="A0A1Y0I566"/>
<accession>A0A1Y0I566</accession>
<dbReference type="InterPro" id="IPR036188">
    <property type="entry name" value="FAD/NAD-bd_sf"/>
</dbReference>
<dbReference type="SUPFAM" id="SSF51905">
    <property type="entry name" value="FAD/NAD(P)-binding domain"/>
    <property type="match status" value="1"/>
</dbReference>
<keyword evidence="6" id="KW-1185">Reference proteome</keyword>
<dbReference type="Gene3D" id="3.50.50.60">
    <property type="entry name" value="FAD/NAD(P)-binding domain"/>
    <property type="match status" value="1"/>
</dbReference>
<organism evidence="5 6">
    <name type="scientific">Oleiphilus messinensis</name>
    <dbReference type="NCBI Taxonomy" id="141451"/>
    <lineage>
        <taxon>Bacteria</taxon>
        <taxon>Pseudomonadati</taxon>
        <taxon>Pseudomonadota</taxon>
        <taxon>Gammaproteobacteria</taxon>
        <taxon>Oceanospirillales</taxon>
        <taxon>Oleiphilaceae</taxon>
        <taxon>Oleiphilus</taxon>
    </lineage>
</organism>
<dbReference type="UniPathway" id="UPA00060"/>
<evidence type="ECO:0000259" key="4">
    <source>
        <dbReference type="Pfam" id="PF01266"/>
    </source>
</evidence>
<dbReference type="SUPFAM" id="SSF54373">
    <property type="entry name" value="FAD-linked reductases, C-terminal domain"/>
    <property type="match status" value="1"/>
</dbReference>
<keyword evidence="2" id="KW-0784">Thiamine biosynthesis</keyword>
<evidence type="ECO:0000256" key="1">
    <source>
        <dbReference type="ARBA" id="ARBA00004948"/>
    </source>
</evidence>
<dbReference type="Pfam" id="PF01266">
    <property type="entry name" value="DAO"/>
    <property type="match status" value="1"/>
</dbReference>
<dbReference type="Proteomes" id="UP000196027">
    <property type="component" value="Chromosome"/>
</dbReference>
<sequence>MMQARALAAEGVSVTLIERGLCGKEASWAGGGIVSPLYPWRYSDPVTTLANWSQTYYANLSESLEAESGIDPELSRTGLLMLSIFDQQEALKWGAEHSYQMQMIGADEIYHLEPKLKAGFKQAIWMPQVANIRNPRLARSLRAVLEHDSRVTICEEQAVLEIQTTKQGRVEGVLTDKGNVQSDAVVLASGAWSGKLLESLSISLPIEPVKGQMVLFKGEPGVVRRIVLRDGKYIIPRRDGHVLAGSTLEYCGFDKSTTASAREELADIAIDMLPELSSFQLEAQWAGLRPGIEDGIPLIGEVESHPGLFLNCGHFRNGLVLAPASVQLLTSLIMQSEHPFSPEPFSPSRSNNGLILM</sequence>
<dbReference type="InterPro" id="IPR012727">
    <property type="entry name" value="Gly_oxidase_ThiO"/>
</dbReference>
<dbReference type="GO" id="GO:0016491">
    <property type="term" value="F:oxidoreductase activity"/>
    <property type="evidence" value="ECO:0007669"/>
    <property type="project" value="UniProtKB-KW"/>
</dbReference>